<protein>
    <submittedName>
        <fullName evidence="1">Uncharacterized protein</fullName>
    </submittedName>
</protein>
<proteinExistence type="predicted"/>
<gene>
    <name evidence="1" type="ORF">CNECB9_5260047</name>
</gene>
<organism evidence="1">
    <name type="scientific">Cupriavidus necator</name>
    <name type="common">Alcaligenes eutrophus</name>
    <name type="synonym">Ralstonia eutropha</name>
    <dbReference type="NCBI Taxonomy" id="106590"/>
    <lineage>
        <taxon>Bacteria</taxon>
        <taxon>Pseudomonadati</taxon>
        <taxon>Pseudomonadota</taxon>
        <taxon>Betaproteobacteria</taxon>
        <taxon>Burkholderiales</taxon>
        <taxon>Burkholderiaceae</taxon>
        <taxon>Cupriavidus</taxon>
    </lineage>
</organism>
<sequence length="52" mass="5733">MSAFLVFIVSHTGVRMQFTAIARSRLDAQLDALDHLTEPPRFCCARAIGRAA</sequence>
<name>A0A1K0IPX0_CUPNE</name>
<reference evidence="1" key="1">
    <citation type="submission" date="2016-09" db="EMBL/GenBank/DDBJ databases">
        <authorList>
            <person name="Capua I."/>
            <person name="De Benedictis P."/>
            <person name="Joannis T."/>
            <person name="Lombin L.H."/>
            <person name="Cattoli G."/>
        </authorList>
    </citation>
    <scope>NUCLEOTIDE SEQUENCE</scope>
    <source>
        <strain evidence="1">B9</strain>
    </source>
</reference>
<evidence type="ECO:0000313" key="1">
    <source>
        <dbReference type="EMBL" id="SCU94441.1"/>
    </source>
</evidence>
<dbReference type="RefSeq" id="WP_340529483.1">
    <property type="nucleotide sequence ID" value="NZ_FMSH01000475.1"/>
</dbReference>
<dbReference type="EMBL" id="FMSH01000475">
    <property type="protein sequence ID" value="SCU94441.1"/>
    <property type="molecule type" value="Genomic_DNA"/>
</dbReference>
<dbReference type="AlphaFoldDB" id="A0A1K0IPX0"/>
<accession>A0A1K0IPX0</accession>